<dbReference type="OrthoDB" id="5600572at2"/>
<gene>
    <name evidence="1" type="ORF">EV699_1195</name>
</gene>
<dbReference type="RefSeq" id="WP_132544604.1">
    <property type="nucleotide sequence ID" value="NZ_SLWY01000019.1"/>
</dbReference>
<evidence type="ECO:0000313" key="1">
    <source>
        <dbReference type="EMBL" id="TCO79549.1"/>
    </source>
</evidence>
<dbReference type="AlphaFoldDB" id="A0A4R2L664"/>
<dbReference type="Pfam" id="PF18918">
    <property type="entry name" value="DUF5669"/>
    <property type="match status" value="1"/>
</dbReference>
<name>A0A4R2L664_9GAMM</name>
<reference evidence="1 2" key="1">
    <citation type="submission" date="2019-03" db="EMBL/GenBank/DDBJ databases">
        <title>Genomic Encyclopedia of Type Strains, Phase IV (KMG-IV): sequencing the most valuable type-strain genomes for metagenomic binning, comparative biology and taxonomic classification.</title>
        <authorList>
            <person name="Goeker M."/>
        </authorList>
    </citation>
    <scope>NUCLEOTIDE SEQUENCE [LARGE SCALE GENOMIC DNA]</scope>
    <source>
        <strain evidence="1 2">DSM 25287</strain>
    </source>
</reference>
<comment type="caution">
    <text evidence="1">The sequence shown here is derived from an EMBL/GenBank/DDBJ whole genome shotgun (WGS) entry which is preliminary data.</text>
</comment>
<evidence type="ECO:0000313" key="2">
    <source>
        <dbReference type="Proteomes" id="UP000295765"/>
    </source>
</evidence>
<dbReference type="EMBL" id="SLWY01000019">
    <property type="protein sequence ID" value="TCO79549.1"/>
    <property type="molecule type" value="Genomic_DNA"/>
</dbReference>
<proteinExistence type="predicted"/>
<dbReference type="NCBIfam" id="TIGR02647">
    <property type="entry name" value="DNA"/>
    <property type="match status" value="1"/>
</dbReference>
<protein>
    <submittedName>
        <fullName evidence="1">Uncharacterized protein (TIGR02647 family)</fullName>
    </submittedName>
</protein>
<dbReference type="InterPro" id="IPR013468">
    <property type="entry name" value="CHP02647"/>
</dbReference>
<sequence>MAHPLTPETLAELRLLALFDLNSHQRGLKIHSHAAAEIIGAAERLFAKGLTSQHDGGYLTDLGYEAARALRDVLDILDAEAEPHGH</sequence>
<dbReference type="Proteomes" id="UP000295765">
    <property type="component" value="Unassembled WGS sequence"/>
</dbReference>
<organism evidence="1 2">
    <name type="scientific">Plasticicumulans lactativorans</name>
    <dbReference type="NCBI Taxonomy" id="1133106"/>
    <lineage>
        <taxon>Bacteria</taxon>
        <taxon>Pseudomonadati</taxon>
        <taxon>Pseudomonadota</taxon>
        <taxon>Gammaproteobacteria</taxon>
        <taxon>Candidatus Competibacteraceae</taxon>
        <taxon>Plasticicumulans</taxon>
    </lineage>
</organism>
<keyword evidence="2" id="KW-1185">Reference proteome</keyword>
<accession>A0A4R2L664</accession>